<dbReference type="Pfam" id="PF24764">
    <property type="entry name" value="rva_4"/>
    <property type="match status" value="1"/>
</dbReference>
<dbReference type="PANTHER" id="PTHR46791:SF9">
    <property type="entry name" value="INTEGRASE CATALYTIC DOMAIN-CONTAINING PROTEIN"/>
    <property type="match status" value="1"/>
</dbReference>
<reference evidence="3" key="1">
    <citation type="submission" date="2025-08" db="UniProtKB">
        <authorList>
            <consortium name="RefSeq"/>
        </authorList>
    </citation>
    <scope>IDENTIFICATION</scope>
</reference>
<dbReference type="GeneID" id="106511599"/>
<dbReference type="InParanoid" id="A0A2I4AJZ2"/>
<keyword evidence="2" id="KW-1185">Reference proteome</keyword>
<sequence>MALAVLDKIVRKCHNIERAFQYGIYGERENRVLEECLRNLQRISDLLSADTHNALKNGLEELKVLLSTHVQAGNGEYSAARASSGGRGRPAIHITREQMDFLLAQGHTVKRMANIFGCSASFLYKKSKALGVPIRGRLAAVTDEDLETNIRQLQSLYPNSGTEMMRGLLHAQGLVVPRRKVREMMARINPMATARRWSSAVTRRVYHVPYPNSLWHIDGNMRLIRWGFVVHGGIDGCSRLITYLNCSTDNRASTVLFHFLKATGLYGLPSRVRSDHGGENVQVALVMNLLQGTERRSHITGESIHNQRIERLWRDVFLHVLEPFYSMFYNLEDSALLDPSDDMHKLSLHIVFLPEIQSRLEQFRKAWNHHSLRTENNKTPTQIWTERMLANMGANSTATNNVFGENSNAPETLEELLQHHGLWPLPTTDAEQVPSVIVEPPQTRLSQQQLQSVNHAVNHISDLKAKYQACCAEIANALLI</sequence>
<dbReference type="Gene3D" id="3.30.420.10">
    <property type="entry name" value="Ribonuclease H-like superfamily/Ribonuclease H"/>
    <property type="match status" value="1"/>
</dbReference>
<accession>A0A2I4AJZ2</accession>
<dbReference type="InterPro" id="IPR001584">
    <property type="entry name" value="Integrase_cat-core"/>
</dbReference>
<dbReference type="GO" id="GO:0015074">
    <property type="term" value="P:DNA integration"/>
    <property type="evidence" value="ECO:0007669"/>
    <property type="project" value="InterPro"/>
</dbReference>
<dbReference type="SUPFAM" id="SSF53098">
    <property type="entry name" value="Ribonuclease H-like"/>
    <property type="match status" value="1"/>
</dbReference>
<dbReference type="InterPro" id="IPR058913">
    <property type="entry name" value="Integrase_dom_put"/>
</dbReference>
<dbReference type="InterPro" id="IPR012337">
    <property type="entry name" value="RNaseH-like_sf"/>
</dbReference>
<gene>
    <name evidence="3" type="primary">LOC106511599</name>
</gene>
<dbReference type="Proteomes" id="UP000192220">
    <property type="component" value="Unplaced"/>
</dbReference>
<proteinExistence type="predicted"/>
<dbReference type="PROSITE" id="PS50994">
    <property type="entry name" value="INTEGRASE"/>
    <property type="match status" value="1"/>
</dbReference>
<dbReference type="GO" id="GO:0003676">
    <property type="term" value="F:nucleic acid binding"/>
    <property type="evidence" value="ECO:0007669"/>
    <property type="project" value="InterPro"/>
</dbReference>
<protein>
    <submittedName>
        <fullName evidence="3">Uncharacterized protein LOC106511599</fullName>
    </submittedName>
</protein>
<evidence type="ECO:0000313" key="3">
    <source>
        <dbReference type="RefSeq" id="XP_013855808.1"/>
    </source>
</evidence>
<feature type="domain" description="Integrase catalytic" evidence="1">
    <location>
        <begin position="205"/>
        <end position="388"/>
    </location>
</feature>
<organism evidence="2 3">
    <name type="scientific">Austrofundulus limnaeus</name>
    <name type="common">Annual killifish</name>
    <dbReference type="NCBI Taxonomy" id="52670"/>
    <lineage>
        <taxon>Eukaryota</taxon>
        <taxon>Metazoa</taxon>
        <taxon>Chordata</taxon>
        <taxon>Craniata</taxon>
        <taxon>Vertebrata</taxon>
        <taxon>Euteleostomi</taxon>
        <taxon>Actinopterygii</taxon>
        <taxon>Neopterygii</taxon>
        <taxon>Teleostei</taxon>
        <taxon>Neoteleostei</taxon>
        <taxon>Acanthomorphata</taxon>
        <taxon>Ovalentaria</taxon>
        <taxon>Atherinomorphae</taxon>
        <taxon>Cyprinodontiformes</taxon>
        <taxon>Rivulidae</taxon>
        <taxon>Austrofundulus</taxon>
    </lineage>
</organism>
<dbReference type="PANTHER" id="PTHR46791">
    <property type="entry name" value="EXPRESSED PROTEIN"/>
    <property type="match status" value="1"/>
</dbReference>
<dbReference type="InterPro" id="IPR036397">
    <property type="entry name" value="RNaseH_sf"/>
</dbReference>
<dbReference type="KEGG" id="alim:106511599"/>
<name>A0A2I4AJZ2_AUSLI</name>
<dbReference type="OrthoDB" id="8443390at2759"/>
<dbReference type="RefSeq" id="XP_013855808.1">
    <property type="nucleotide sequence ID" value="XM_014000354.1"/>
</dbReference>
<dbReference type="AlphaFoldDB" id="A0A2I4AJZ2"/>
<evidence type="ECO:0000313" key="2">
    <source>
        <dbReference type="Proteomes" id="UP000192220"/>
    </source>
</evidence>
<evidence type="ECO:0000259" key="1">
    <source>
        <dbReference type="PROSITE" id="PS50994"/>
    </source>
</evidence>